<gene>
    <name evidence="2" type="ORF">SYV04_03220</name>
</gene>
<comment type="caution">
    <text evidence="2">The sequence shown here is derived from an EMBL/GenBank/DDBJ whole genome shotgun (WGS) entry which is preliminary data.</text>
</comment>
<sequence length="337" mass="36708">MKTLLTGATGLLGANLAHLLCSQGEKPRLLVREASDRRGLRGLVYEEARGDLFDAPALRAALKGITHLYHVAGTVRFDPFSRKDVARTNTQGTRDVMEAARTAGVKRVVVVSSVASVGHGTLDRPATEDSLYNFEGDNPYHLSKLEAEKLALAYSDAQMEVLAGNPSFVIGPYDVRPSTSELVLQVARGLTPVYPTGGCNVVNAMDVARGLQLIMRQGRPGERYLLGGENLTFRQLLTIIAEEAGVAPPRIFLPDTAVRILGRVGDTVGRLSPDLFKYINTAFLQALMIPAYVSSRKAELELGYRPRPVRLGAREALRWFQQEGMLSLDKTLAPPEA</sequence>
<proteinExistence type="predicted"/>
<accession>A0ABU5GWA4</accession>
<evidence type="ECO:0000259" key="1">
    <source>
        <dbReference type="Pfam" id="PF01370"/>
    </source>
</evidence>
<dbReference type="RefSeq" id="WP_321544081.1">
    <property type="nucleotide sequence ID" value="NZ_JAXIVS010000001.1"/>
</dbReference>
<evidence type="ECO:0000313" key="3">
    <source>
        <dbReference type="Proteomes" id="UP001291309"/>
    </source>
</evidence>
<dbReference type="Pfam" id="PF01370">
    <property type="entry name" value="Epimerase"/>
    <property type="match status" value="1"/>
</dbReference>
<name>A0ABU5GWA4_9BACT</name>
<organism evidence="2 3">
    <name type="scientific">Hyalangium rubrum</name>
    <dbReference type="NCBI Taxonomy" id="3103134"/>
    <lineage>
        <taxon>Bacteria</taxon>
        <taxon>Pseudomonadati</taxon>
        <taxon>Myxococcota</taxon>
        <taxon>Myxococcia</taxon>
        <taxon>Myxococcales</taxon>
        <taxon>Cystobacterineae</taxon>
        <taxon>Archangiaceae</taxon>
        <taxon>Hyalangium</taxon>
    </lineage>
</organism>
<reference evidence="2 3" key="1">
    <citation type="submission" date="2023-12" db="EMBL/GenBank/DDBJ databases">
        <title>the genome sequence of Hyalangium sp. s54d21.</title>
        <authorList>
            <person name="Zhang X."/>
        </authorList>
    </citation>
    <scope>NUCLEOTIDE SEQUENCE [LARGE SCALE GENOMIC DNA]</scope>
    <source>
        <strain evidence="3">s54d21</strain>
    </source>
</reference>
<dbReference type="SUPFAM" id="SSF51735">
    <property type="entry name" value="NAD(P)-binding Rossmann-fold domains"/>
    <property type="match status" value="1"/>
</dbReference>
<protein>
    <submittedName>
        <fullName evidence="2">NAD-dependent epimerase/dehydratase family protein</fullName>
    </submittedName>
</protein>
<dbReference type="InterPro" id="IPR001509">
    <property type="entry name" value="Epimerase_deHydtase"/>
</dbReference>
<dbReference type="Proteomes" id="UP001291309">
    <property type="component" value="Unassembled WGS sequence"/>
</dbReference>
<dbReference type="InterPro" id="IPR036291">
    <property type="entry name" value="NAD(P)-bd_dom_sf"/>
</dbReference>
<evidence type="ECO:0000313" key="2">
    <source>
        <dbReference type="EMBL" id="MDY7225371.1"/>
    </source>
</evidence>
<keyword evidence="3" id="KW-1185">Reference proteome</keyword>
<dbReference type="EMBL" id="JAXIVS010000001">
    <property type="protein sequence ID" value="MDY7225371.1"/>
    <property type="molecule type" value="Genomic_DNA"/>
</dbReference>
<feature type="domain" description="NAD-dependent epimerase/dehydratase" evidence="1">
    <location>
        <begin position="4"/>
        <end position="227"/>
    </location>
</feature>
<dbReference type="PANTHER" id="PTHR48079:SF6">
    <property type="entry name" value="NAD(P)-BINDING DOMAIN-CONTAINING PROTEIN-RELATED"/>
    <property type="match status" value="1"/>
</dbReference>
<dbReference type="InterPro" id="IPR051783">
    <property type="entry name" value="NAD(P)-dependent_oxidoreduct"/>
</dbReference>
<dbReference type="Gene3D" id="3.40.50.720">
    <property type="entry name" value="NAD(P)-binding Rossmann-like Domain"/>
    <property type="match status" value="1"/>
</dbReference>
<dbReference type="PANTHER" id="PTHR48079">
    <property type="entry name" value="PROTEIN YEEZ"/>
    <property type="match status" value="1"/>
</dbReference>